<comment type="subcellular location">
    <subcellularLocation>
        <location evidence="3">Secreted</location>
    </subcellularLocation>
</comment>
<protein>
    <recommendedName>
        <fullName evidence="13">Plant heme peroxidase family profile domain-containing protein</fullName>
    </recommendedName>
</protein>
<evidence type="ECO:0000256" key="11">
    <source>
        <dbReference type="PIRSR" id="PIRSR600823-3"/>
    </source>
</evidence>
<comment type="similarity">
    <text evidence="12">Belongs to the peroxidase family.</text>
</comment>
<comment type="catalytic activity">
    <reaction evidence="1">
        <text>2 a phenolic donor + H2O2 = 2 a phenolic radical donor + 2 H2O</text>
        <dbReference type="Rhea" id="RHEA:56136"/>
        <dbReference type="ChEBI" id="CHEBI:15377"/>
        <dbReference type="ChEBI" id="CHEBI:16240"/>
        <dbReference type="ChEBI" id="CHEBI:139520"/>
        <dbReference type="ChEBI" id="CHEBI:139521"/>
        <dbReference type="EC" id="1.11.1.7"/>
    </reaction>
</comment>
<dbReference type="PANTHER" id="PTHR31517">
    <property type="match status" value="1"/>
</dbReference>
<evidence type="ECO:0000256" key="12">
    <source>
        <dbReference type="RuleBase" id="RU004241"/>
    </source>
</evidence>
<keyword evidence="7 11" id="KW-0106">Calcium</keyword>
<evidence type="ECO:0000256" key="9">
    <source>
        <dbReference type="ARBA" id="ARBA00023004"/>
    </source>
</evidence>
<evidence type="ECO:0000256" key="6">
    <source>
        <dbReference type="ARBA" id="ARBA00022723"/>
    </source>
</evidence>
<evidence type="ECO:0000256" key="4">
    <source>
        <dbReference type="ARBA" id="ARBA00022559"/>
    </source>
</evidence>
<comment type="cofactor">
    <cofactor evidence="2">
        <name>heme b</name>
        <dbReference type="ChEBI" id="CHEBI:60344"/>
    </cofactor>
</comment>
<keyword evidence="10" id="KW-0376">Hydrogen peroxide</keyword>
<dbReference type="GO" id="GO:0042744">
    <property type="term" value="P:hydrogen peroxide catabolic process"/>
    <property type="evidence" value="ECO:0007669"/>
    <property type="project" value="UniProtKB-KW"/>
</dbReference>
<name>A0A835BEQ3_9POAL</name>
<evidence type="ECO:0000256" key="10">
    <source>
        <dbReference type="ARBA" id="ARBA00023324"/>
    </source>
</evidence>
<dbReference type="InterPro" id="IPR010255">
    <property type="entry name" value="Haem_peroxidase_sf"/>
</dbReference>
<dbReference type="Proteomes" id="UP000636709">
    <property type="component" value="Unassembled WGS sequence"/>
</dbReference>
<reference evidence="14" key="1">
    <citation type="submission" date="2020-07" db="EMBL/GenBank/DDBJ databases">
        <title>Genome sequence and genetic diversity analysis of an under-domesticated orphan crop, white fonio (Digitaria exilis).</title>
        <authorList>
            <person name="Bennetzen J.L."/>
            <person name="Chen S."/>
            <person name="Ma X."/>
            <person name="Wang X."/>
            <person name="Yssel A.E.J."/>
            <person name="Chaluvadi S.R."/>
            <person name="Johnson M."/>
            <person name="Gangashetty P."/>
            <person name="Hamidou F."/>
            <person name="Sanogo M.D."/>
            <person name="Zwaenepoel A."/>
            <person name="Wallace J."/>
            <person name="Van De Peer Y."/>
            <person name="Van Deynze A."/>
        </authorList>
    </citation>
    <scope>NUCLEOTIDE SEQUENCE</scope>
    <source>
        <tissue evidence="14">Leaves</tissue>
    </source>
</reference>
<comment type="caution">
    <text evidence="14">The sequence shown here is derived from an EMBL/GenBank/DDBJ whole genome shotgun (WGS) entry which is preliminary data.</text>
</comment>
<dbReference type="GO" id="GO:0020037">
    <property type="term" value="F:heme binding"/>
    <property type="evidence" value="ECO:0007669"/>
    <property type="project" value="InterPro"/>
</dbReference>
<keyword evidence="9" id="KW-0408">Iron</keyword>
<dbReference type="AlphaFoldDB" id="A0A835BEQ3"/>
<dbReference type="GO" id="GO:0046872">
    <property type="term" value="F:metal ion binding"/>
    <property type="evidence" value="ECO:0007669"/>
    <property type="project" value="UniProtKB-KW"/>
</dbReference>
<evidence type="ECO:0000313" key="14">
    <source>
        <dbReference type="EMBL" id="KAF8695492.1"/>
    </source>
</evidence>
<keyword evidence="8" id="KW-0560">Oxidoreductase</keyword>
<evidence type="ECO:0000256" key="3">
    <source>
        <dbReference type="ARBA" id="ARBA00004613"/>
    </source>
</evidence>
<keyword evidence="5" id="KW-0349">Heme</keyword>
<dbReference type="GO" id="GO:0006979">
    <property type="term" value="P:response to oxidative stress"/>
    <property type="evidence" value="ECO:0007669"/>
    <property type="project" value="InterPro"/>
</dbReference>
<feature type="domain" description="Plant heme peroxidase family profile" evidence="13">
    <location>
        <begin position="1"/>
        <end position="44"/>
    </location>
</feature>
<sequence length="80" mass="8586">MDPVTPVSFDNQYFRNLQAGKGLLASDQVLYTDPRSRPTVDAWAAAARRLTGPLSPPSPSWAGSGSRWGPMGTYDATAQC</sequence>
<evidence type="ECO:0000259" key="13">
    <source>
        <dbReference type="PROSITE" id="PS50873"/>
    </source>
</evidence>
<keyword evidence="15" id="KW-1185">Reference proteome</keyword>
<feature type="binding site" evidence="11">
    <location>
        <position position="5"/>
    </location>
    <ligand>
        <name>Ca(2+)</name>
        <dbReference type="ChEBI" id="CHEBI:29108"/>
        <label>2</label>
    </ligand>
</feature>
<dbReference type="Gene3D" id="1.10.420.10">
    <property type="entry name" value="Peroxidase, domain 2"/>
    <property type="match status" value="1"/>
</dbReference>
<dbReference type="SUPFAM" id="SSF48113">
    <property type="entry name" value="Heme-dependent peroxidases"/>
    <property type="match status" value="1"/>
</dbReference>
<feature type="binding site" evidence="11">
    <location>
        <position position="2"/>
    </location>
    <ligand>
        <name>Ca(2+)</name>
        <dbReference type="ChEBI" id="CHEBI:29108"/>
        <label>2</label>
    </ligand>
</feature>
<organism evidence="14 15">
    <name type="scientific">Digitaria exilis</name>
    <dbReference type="NCBI Taxonomy" id="1010633"/>
    <lineage>
        <taxon>Eukaryota</taxon>
        <taxon>Viridiplantae</taxon>
        <taxon>Streptophyta</taxon>
        <taxon>Embryophyta</taxon>
        <taxon>Tracheophyta</taxon>
        <taxon>Spermatophyta</taxon>
        <taxon>Magnoliopsida</taxon>
        <taxon>Liliopsida</taxon>
        <taxon>Poales</taxon>
        <taxon>Poaceae</taxon>
        <taxon>PACMAD clade</taxon>
        <taxon>Panicoideae</taxon>
        <taxon>Panicodae</taxon>
        <taxon>Paniceae</taxon>
        <taxon>Anthephorinae</taxon>
        <taxon>Digitaria</taxon>
    </lineage>
</organism>
<feature type="binding site" evidence="11">
    <location>
        <position position="10"/>
    </location>
    <ligand>
        <name>Ca(2+)</name>
        <dbReference type="ChEBI" id="CHEBI:29108"/>
        <label>2</label>
    </ligand>
</feature>
<comment type="cofactor">
    <cofactor evidence="11">
        <name>Ca(2+)</name>
        <dbReference type="ChEBI" id="CHEBI:29108"/>
    </cofactor>
    <text evidence="11">Binds 2 calcium ions per subunit.</text>
</comment>
<proteinExistence type="inferred from homology"/>
<evidence type="ECO:0000256" key="1">
    <source>
        <dbReference type="ARBA" id="ARBA00000189"/>
    </source>
</evidence>
<dbReference type="GO" id="GO:0005576">
    <property type="term" value="C:extracellular region"/>
    <property type="evidence" value="ECO:0007669"/>
    <property type="project" value="UniProtKB-SubCell"/>
</dbReference>
<dbReference type="PROSITE" id="PS50873">
    <property type="entry name" value="PEROXIDASE_4"/>
    <property type="match status" value="1"/>
</dbReference>
<keyword evidence="4" id="KW-0575">Peroxidase</keyword>
<evidence type="ECO:0000256" key="7">
    <source>
        <dbReference type="ARBA" id="ARBA00022837"/>
    </source>
</evidence>
<dbReference type="InterPro" id="IPR000823">
    <property type="entry name" value="Peroxidase_pln"/>
</dbReference>
<dbReference type="EMBL" id="JACEFO010001888">
    <property type="protein sequence ID" value="KAF8695492.1"/>
    <property type="molecule type" value="Genomic_DNA"/>
</dbReference>
<gene>
    <name evidence="14" type="ORF">HU200_037438</name>
</gene>
<dbReference type="InterPro" id="IPR002016">
    <property type="entry name" value="Haem_peroxidase"/>
</dbReference>
<dbReference type="GO" id="GO:0140825">
    <property type="term" value="F:lactoperoxidase activity"/>
    <property type="evidence" value="ECO:0007669"/>
    <property type="project" value="UniProtKB-EC"/>
</dbReference>
<accession>A0A835BEQ3</accession>
<evidence type="ECO:0000256" key="8">
    <source>
        <dbReference type="ARBA" id="ARBA00023002"/>
    </source>
</evidence>
<dbReference type="Pfam" id="PF00141">
    <property type="entry name" value="peroxidase"/>
    <property type="match status" value="1"/>
</dbReference>
<evidence type="ECO:0000313" key="15">
    <source>
        <dbReference type="Proteomes" id="UP000636709"/>
    </source>
</evidence>
<evidence type="ECO:0000256" key="2">
    <source>
        <dbReference type="ARBA" id="ARBA00001970"/>
    </source>
</evidence>
<evidence type="ECO:0000256" key="5">
    <source>
        <dbReference type="ARBA" id="ARBA00022617"/>
    </source>
</evidence>
<dbReference type="OrthoDB" id="1092568at2759"/>
<dbReference type="PANTHER" id="PTHR31517:SF3">
    <property type="entry name" value="PEROXIDASE"/>
    <property type="match status" value="1"/>
</dbReference>
<keyword evidence="6 11" id="KW-0479">Metal-binding</keyword>